<name>A0AC61RNY8_9FIRM</name>
<evidence type="ECO:0000313" key="1">
    <source>
        <dbReference type="EMBL" id="TGY87502.1"/>
    </source>
</evidence>
<reference evidence="1" key="1">
    <citation type="submission" date="2019-04" db="EMBL/GenBank/DDBJ databases">
        <title>Microbes associate with the intestines of laboratory mice.</title>
        <authorList>
            <person name="Navarre W."/>
            <person name="Wong E."/>
            <person name="Huang K."/>
            <person name="Tropini C."/>
            <person name="Ng K."/>
            <person name="Yu B."/>
        </authorList>
    </citation>
    <scope>NUCLEOTIDE SEQUENCE</scope>
    <source>
        <strain evidence="1">NM01_1-7b</strain>
    </source>
</reference>
<organism evidence="1 2">
    <name type="scientific">Petralouisia muris</name>
    <dbReference type="NCBI Taxonomy" id="3032872"/>
    <lineage>
        <taxon>Bacteria</taxon>
        <taxon>Bacillati</taxon>
        <taxon>Bacillota</taxon>
        <taxon>Clostridia</taxon>
        <taxon>Lachnospirales</taxon>
        <taxon>Lachnospiraceae</taxon>
        <taxon>Petralouisia</taxon>
    </lineage>
</organism>
<keyword evidence="1" id="KW-0238">DNA-binding</keyword>
<dbReference type="EMBL" id="SRYA01000114">
    <property type="protein sequence ID" value="TGY87502.1"/>
    <property type="molecule type" value="Genomic_DNA"/>
</dbReference>
<dbReference type="Proteomes" id="UP000304953">
    <property type="component" value="Unassembled WGS sequence"/>
</dbReference>
<keyword evidence="2" id="KW-1185">Reference proteome</keyword>
<accession>A0AC61RNY8</accession>
<protein>
    <submittedName>
        <fullName evidence="1">AbrB/MazE/SpoVT family DNA-binding domain-containing protein</fullName>
    </submittedName>
</protein>
<gene>
    <name evidence="1" type="ORF">E5329_26710</name>
</gene>
<evidence type="ECO:0000313" key="2">
    <source>
        <dbReference type="Proteomes" id="UP000304953"/>
    </source>
</evidence>
<comment type="caution">
    <text evidence="1">The sequence shown here is derived from an EMBL/GenBank/DDBJ whole genome shotgun (WGS) entry which is preliminary data.</text>
</comment>
<proteinExistence type="predicted"/>
<sequence length="83" mass="8983">MSTAYKKMTSHGSISIPVAMRRELGIEPKDPMVVEEHQGEIRIRPYTLRCNFCGVTDGVQAFHGKGICGACAAKAYQKLGGGQ</sequence>